<dbReference type="Proteomes" id="UP000265520">
    <property type="component" value="Unassembled WGS sequence"/>
</dbReference>
<dbReference type="AlphaFoldDB" id="A0A392QC26"/>
<reference evidence="1 2" key="1">
    <citation type="journal article" date="2018" name="Front. Plant Sci.">
        <title>Red Clover (Trifolium pratense) and Zigzag Clover (T. medium) - A Picture of Genomic Similarities and Differences.</title>
        <authorList>
            <person name="Dluhosova J."/>
            <person name="Istvanek J."/>
            <person name="Nedelnik J."/>
            <person name="Repkova J."/>
        </authorList>
    </citation>
    <scope>NUCLEOTIDE SEQUENCE [LARGE SCALE GENOMIC DNA]</scope>
    <source>
        <strain evidence="2">cv. 10/8</strain>
        <tissue evidence="1">Leaf</tissue>
    </source>
</reference>
<protein>
    <submittedName>
        <fullName evidence="1">Uncharacterized protein</fullName>
    </submittedName>
</protein>
<name>A0A392QC26_9FABA</name>
<feature type="non-terminal residue" evidence="1">
    <location>
        <position position="39"/>
    </location>
</feature>
<accession>A0A392QC26</accession>
<proteinExistence type="predicted"/>
<evidence type="ECO:0000313" key="2">
    <source>
        <dbReference type="Proteomes" id="UP000265520"/>
    </source>
</evidence>
<sequence>MSGCPLDYGGVESPRDGPIWTLDVRSSKAASVCLELVQN</sequence>
<organism evidence="1 2">
    <name type="scientific">Trifolium medium</name>
    <dbReference type="NCBI Taxonomy" id="97028"/>
    <lineage>
        <taxon>Eukaryota</taxon>
        <taxon>Viridiplantae</taxon>
        <taxon>Streptophyta</taxon>
        <taxon>Embryophyta</taxon>
        <taxon>Tracheophyta</taxon>
        <taxon>Spermatophyta</taxon>
        <taxon>Magnoliopsida</taxon>
        <taxon>eudicotyledons</taxon>
        <taxon>Gunneridae</taxon>
        <taxon>Pentapetalae</taxon>
        <taxon>rosids</taxon>
        <taxon>fabids</taxon>
        <taxon>Fabales</taxon>
        <taxon>Fabaceae</taxon>
        <taxon>Papilionoideae</taxon>
        <taxon>50 kb inversion clade</taxon>
        <taxon>NPAAA clade</taxon>
        <taxon>Hologalegina</taxon>
        <taxon>IRL clade</taxon>
        <taxon>Trifolieae</taxon>
        <taxon>Trifolium</taxon>
    </lineage>
</organism>
<comment type="caution">
    <text evidence="1">The sequence shown here is derived from an EMBL/GenBank/DDBJ whole genome shotgun (WGS) entry which is preliminary data.</text>
</comment>
<dbReference type="EMBL" id="LXQA010121858">
    <property type="protein sequence ID" value="MCI20825.1"/>
    <property type="molecule type" value="Genomic_DNA"/>
</dbReference>
<evidence type="ECO:0000313" key="1">
    <source>
        <dbReference type="EMBL" id="MCI20825.1"/>
    </source>
</evidence>
<keyword evidence="2" id="KW-1185">Reference proteome</keyword>